<comment type="caution">
    <text evidence="1">The sequence shown here is derived from an EMBL/GenBank/DDBJ whole genome shotgun (WGS) entry which is preliminary data.</text>
</comment>
<dbReference type="EMBL" id="JASBWV010000001">
    <property type="protein sequence ID" value="KAJ9127855.1"/>
    <property type="molecule type" value="Genomic_DNA"/>
</dbReference>
<protein>
    <submittedName>
        <fullName evidence="1">Uncharacterized protein</fullName>
    </submittedName>
</protein>
<reference evidence="1" key="1">
    <citation type="submission" date="2023-04" db="EMBL/GenBank/DDBJ databases">
        <title>Draft Genome sequencing of Naganishia species isolated from polar environments using Oxford Nanopore Technology.</title>
        <authorList>
            <person name="Leo P."/>
            <person name="Venkateswaran K."/>
        </authorList>
    </citation>
    <scope>NUCLEOTIDE SEQUENCE</scope>
    <source>
        <strain evidence="1">DBVPG 5303</strain>
    </source>
</reference>
<organism evidence="1 2">
    <name type="scientific">Naganishia onofrii</name>
    <dbReference type="NCBI Taxonomy" id="1851511"/>
    <lineage>
        <taxon>Eukaryota</taxon>
        <taxon>Fungi</taxon>
        <taxon>Dikarya</taxon>
        <taxon>Basidiomycota</taxon>
        <taxon>Agaricomycotina</taxon>
        <taxon>Tremellomycetes</taxon>
        <taxon>Filobasidiales</taxon>
        <taxon>Filobasidiaceae</taxon>
        <taxon>Naganishia</taxon>
    </lineage>
</organism>
<evidence type="ECO:0000313" key="2">
    <source>
        <dbReference type="Proteomes" id="UP001234202"/>
    </source>
</evidence>
<proteinExistence type="predicted"/>
<accession>A0ACC2XUZ7</accession>
<name>A0ACC2XUZ7_9TREE</name>
<gene>
    <name evidence="1" type="ORF">QFC24_000139</name>
</gene>
<dbReference type="Proteomes" id="UP001234202">
    <property type="component" value="Unassembled WGS sequence"/>
</dbReference>
<keyword evidence="2" id="KW-1185">Reference proteome</keyword>
<evidence type="ECO:0000313" key="1">
    <source>
        <dbReference type="EMBL" id="KAJ9127855.1"/>
    </source>
</evidence>
<sequence length="786" mass="86507">MAQTDTSVVAENGKAVNGDTPSTRSGPSEIPVSNGKKRSRSTDGTETATDSPSSNNSQWKRRNGVPVTGKTSKQVFLRDANDLDALEDDESARTPMKLGGKGKKRQSLPISGQDRRIEMDNRKERAKKLAVETATLPVNTAQDELVKAILSNDTVIVMAETGSGKSTQLPKMLQQHRFVSEYFKQKQISTPTLAITQPRRLPCLSLAQRVSEEMGVALGKEVGYAVRFDSKETLAAPGAKKNGQTSIRFCTEGVLLRELGNEPLKNGKNKKADGDSIAEVKTNGQTSENEDEHPNLLLRYDIIIIDEAHERTLNTDFLLGSLKLIQAERKRLTEQLGEEQGAQNGTENPTGSHENGEKKSWGGYQMRELKVVVMSATLEADVFSKFFNQAPILYVKGRTYPVDVYHATEDHEEDRVDAALKQCFQLHLTKPPGDILVFMPAPRKDVRKVIVSTNIAETGLTIPGIKYVVDSGLQKERSVITSASGSMSALQTIQCSKSAANQRAGRAGRTAAGECYRLYSEPAYEKRPQVAEAEILRTDLSSAILTLIAMKQNPFEFPYLDQPSRPFSVQAVTELLRLGAITVKPFRLTELGKRMQHYPMIPSRTRILLESFQSGCPSEIIDILSLQEAGNPILESASQREKAEKAKATFKHRDGDHLTYLAILRAFVEQQEQHRAAASQDGKSGSSASPPSEWCKDNALNFRVLKEAVQIRSQLRQLAQQQGHDPDVSAGEDSDKVLKCLLHGLSLNTARIQPDKRGYRQVVGSRVSLNLSFSAIASLSKLSPQS</sequence>